<name>A0A0V0GJX9_SOLCH</name>
<reference evidence="1" key="1">
    <citation type="submission" date="2015-12" db="EMBL/GenBank/DDBJ databases">
        <title>Gene expression during late stages of embryo sac development: a critical building block for successful pollen-pistil interactions.</title>
        <authorList>
            <person name="Liu Y."/>
            <person name="Joly V."/>
            <person name="Sabar M."/>
            <person name="Matton D.P."/>
        </authorList>
    </citation>
    <scope>NUCLEOTIDE SEQUENCE</scope>
</reference>
<organism evidence="1">
    <name type="scientific">Solanum chacoense</name>
    <name type="common">Chaco potato</name>
    <dbReference type="NCBI Taxonomy" id="4108"/>
    <lineage>
        <taxon>Eukaryota</taxon>
        <taxon>Viridiplantae</taxon>
        <taxon>Streptophyta</taxon>
        <taxon>Embryophyta</taxon>
        <taxon>Tracheophyta</taxon>
        <taxon>Spermatophyta</taxon>
        <taxon>Magnoliopsida</taxon>
        <taxon>eudicotyledons</taxon>
        <taxon>Gunneridae</taxon>
        <taxon>Pentapetalae</taxon>
        <taxon>asterids</taxon>
        <taxon>lamiids</taxon>
        <taxon>Solanales</taxon>
        <taxon>Solanaceae</taxon>
        <taxon>Solanoideae</taxon>
        <taxon>Solaneae</taxon>
        <taxon>Solanum</taxon>
    </lineage>
</organism>
<accession>A0A0V0GJX9</accession>
<proteinExistence type="predicted"/>
<evidence type="ECO:0000313" key="1">
    <source>
        <dbReference type="EMBL" id="JAP08041.1"/>
    </source>
</evidence>
<feature type="non-terminal residue" evidence="1">
    <location>
        <position position="1"/>
    </location>
</feature>
<sequence>EKVNETKIWFSTKETQSSIHIGVSWVNQKEKKTRNIRLLCNFTISLQPLQTLSCFSPSKESA</sequence>
<dbReference type="AlphaFoldDB" id="A0A0V0GJX9"/>
<protein>
    <submittedName>
        <fullName evidence="1">Putative ovule protein</fullName>
    </submittedName>
</protein>
<dbReference type="EMBL" id="GEDG01037596">
    <property type="protein sequence ID" value="JAP08041.1"/>
    <property type="molecule type" value="Transcribed_RNA"/>
</dbReference>